<gene>
    <name evidence="3" type="ORF">DFR70_12119</name>
</gene>
<comment type="similarity">
    <text evidence="1">Belongs to the thioester dehydratase family. FabZ subfamily.</text>
</comment>
<evidence type="ECO:0000256" key="2">
    <source>
        <dbReference type="ARBA" id="ARBA00023239"/>
    </source>
</evidence>
<reference evidence="3 4" key="1">
    <citation type="submission" date="2018-05" db="EMBL/GenBank/DDBJ databases">
        <title>Genomic Encyclopedia of Type Strains, Phase IV (KMG-IV): sequencing the most valuable type-strain genomes for metagenomic binning, comparative biology and taxonomic classification.</title>
        <authorList>
            <person name="Goeker M."/>
        </authorList>
    </citation>
    <scope>NUCLEOTIDE SEQUENCE [LARGE SCALE GENOMIC DNA]</scope>
    <source>
        <strain evidence="3 4">DSM 44704</strain>
    </source>
</reference>
<dbReference type="GO" id="GO:0016829">
    <property type="term" value="F:lyase activity"/>
    <property type="evidence" value="ECO:0007669"/>
    <property type="project" value="UniProtKB-KW"/>
</dbReference>
<dbReference type="InterPro" id="IPR013114">
    <property type="entry name" value="FabA_FabZ"/>
</dbReference>
<evidence type="ECO:0000313" key="4">
    <source>
        <dbReference type="Proteomes" id="UP000247569"/>
    </source>
</evidence>
<dbReference type="AlphaFoldDB" id="A0A318K2K7"/>
<accession>A0A318K2K7</accession>
<dbReference type="PANTHER" id="PTHR30272">
    <property type="entry name" value="3-HYDROXYACYL-[ACYL-CARRIER-PROTEIN] DEHYDRATASE"/>
    <property type="match status" value="1"/>
</dbReference>
<dbReference type="Proteomes" id="UP000247569">
    <property type="component" value="Unassembled WGS sequence"/>
</dbReference>
<dbReference type="SUPFAM" id="SSF54637">
    <property type="entry name" value="Thioesterase/thiol ester dehydrase-isomerase"/>
    <property type="match status" value="1"/>
</dbReference>
<sequence length="149" mass="16405">MRFHLVDRIDSWIADRGIRARKLTSASEEFWRRQPDGRTIMPAPLILEALCQAGTWLVMLSSDYDRRAALLSIERADFESDVVPGDVLVIDGTVVSQSAERAVLDGTVTVGERRVLTATGIMCVLMATDRLDDPAAVRAHGEQLLGGVR</sequence>
<dbReference type="Gene3D" id="3.10.129.10">
    <property type="entry name" value="Hotdog Thioesterase"/>
    <property type="match status" value="1"/>
</dbReference>
<protein>
    <submittedName>
        <fullName evidence="3">3-hydroxyacyl-[acyl-carrier-protein] dehydratase</fullName>
    </submittedName>
</protein>
<organism evidence="3 4">
    <name type="scientific">Nocardia tenerifensis</name>
    <dbReference type="NCBI Taxonomy" id="228006"/>
    <lineage>
        <taxon>Bacteria</taxon>
        <taxon>Bacillati</taxon>
        <taxon>Actinomycetota</taxon>
        <taxon>Actinomycetes</taxon>
        <taxon>Mycobacteriales</taxon>
        <taxon>Nocardiaceae</taxon>
        <taxon>Nocardia</taxon>
    </lineage>
</organism>
<dbReference type="OrthoDB" id="4566877at2"/>
<name>A0A318K2K7_9NOCA</name>
<evidence type="ECO:0000313" key="3">
    <source>
        <dbReference type="EMBL" id="PXX55550.1"/>
    </source>
</evidence>
<dbReference type="Pfam" id="PF07977">
    <property type="entry name" value="FabA"/>
    <property type="match status" value="1"/>
</dbReference>
<proteinExistence type="inferred from homology"/>
<keyword evidence="4" id="KW-1185">Reference proteome</keyword>
<keyword evidence="2" id="KW-0456">Lyase</keyword>
<evidence type="ECO:0000256" key="1">
    <source>
        <dbReference type="ARBA" id="ARBA00009174"/>
    </source>
</evidence>
<dbReference type="EMBL" id="QJKF01000021">
    <property type="protein sequence ID" value="PXX55550.1"/>
    <property type="molecule type" value="Genomic_DNA"/>
</dbReference>
<dbReference type="InterPro" id="IPR029069">
    <property type="entry name" value="HotDog_dom_sf"/>
</dbReference>
<dbReference type="RefSeq" id="WP_040740459.1">
    <property type="nucleotide sequence ID" value="NZ_QJKF01000021.1"/>
</dbReference>
<dbReference type="PANTHER" id="PTHR30272:SF1">
    <property type="entry name" value="3-HYDROXYACYL-[ACYL-CARRIER-PROTEIN] DEHYDRATASE"/>
    <property type="match status" value="1"/>
</dbReference>
<comment type="caution">
    <text evidence="3">The sequence shown here is derived from an EMBL/GenBank/DDBJ whole genome shotgun (WGS) entry which is preliminary data.</text>
</comment>